<dbReference type="InterPro" id="IPR009057">
    <property type="entry name" value="Homeodomain-like_sf"/>
</dbReference>
<dbReference type="Pfam" id="PF12833">
    <property type="entry name" value="HTH_18"/>
    <property type="match status" value="1"/>
</dbReference>
<protein>
    <submittedName>
        <fullName evidence="5">AraC family transcriptional regulator</fullName>
    </submittedName>
</protein>
<dbReference type="SUPFAM" id="SSF46689">
    <property type="entry name" value="Homeodomain-like"/>
    <property type="match status" value="1"/>
</dbReference>
<keyword evidence="3" id="KW-0804">Transcription</keyword>
<dbReference type="Gene3D" id="1.10.10.60">
    <property type="entry name" value="Homeodomain-like"/>
    <property type="match status" value="1"/>
</dbReference>
<evidence type="ECO:0000259" key="4">
    <source>
        <dbReference type="PROSITE" id="PS01124"/>
    </source>
</evidence>
<evidence type="ECO:0000256" key="2">
    <source>
        <dbReference type="ARBA" id="ARBA00023125"/>
    </source>
</evidence>
<dbReference type="RefSeq" id="WP_229158934.1">
    <property type="nucleotide sequence ID" value="NZ_JAJEWP010000001.1"/>
</dbReference>
<dbReference type="Proteomes" id="UP001520878">
    <property type="component" value="Unassembled WGS sequence"/>
</dbReference>
<dbReference type="PANTHER" id="PTHR47894:SF1">
    <property type="entry name" value="HTH-TYPE TRANSCRIPTIONAL REGULATOR VQSM"/>
    <property type="match status" value="1"/>
</dbReference>
<evidence type="ECO:0000256" key="3">
    <source>
        <dbReference type="ARBA" id="ARBA00023163"/>
    </source>
</evidence>
<dbReference type="PANTHER" id="PTHR47894">
    <property type="entry name" value="HTH-TYPE TRANSCRIPTIONAL REGULATOR GADX"/>
    <property type="match status" value="1"/>
</dbReference>
<dbReference type="InterPro" id="IPR018060">
    <property type="entry name" value="HTH_AraC"/>
</dbReference>
<sequence length="316" mass="34295">MKTVTAYYAAALLRFAQQAGFDMTVNQSHNQRVLLVDQDRAWGALADALGPSLGVDFGAQLKPTDLGTLGHLLLSLDTLGQALHYVQRYYPLVGEGGEITVSHEGAHTALVYIPHYQVARAVRVEAVLASIASIAAQISEGQTPLVQMSLDYRAEPQVVEKLQRLAGQPVRDGQSCNALIFDRQRLSGALQHANGVVANSMVAILNADLAALSDISARDKVIRLLREQPNLDRAAVAERMHLSQRTLCRQLKQQHTTFAALKQQVLCRLAEDALDSGESVSTVAERLGYSDASAFIKAFKGWRGTTPRRASAEKSA</sequence>
<name>A0ABS8G6G8_9ALTE</name>
<dbReference type="Pfam" id="PF12625">
    <property type="entry name" value="Arabinose_bd"/>
    <property type="match status" value="1"/>
</dbReference>
<dbReference type="EMBL" id="JAJEWP010000001">
    <property type="protein sequence ID" value="MCC2616177.1"/>
    <property type="molecule type" value="Genomic_DNA"/>
</dbReference>
<dbReference type="InterPro" id="IPR032687">
    <property type="entry name" value="AraC-type_N"/>
</dbReference>
<reference evidence="5 6" key="1">
    <citation type="submission" date="2021-10" db="EMBL/GenBank/DDBJ databases">
        <title>Draft genome of Aestuariibacter halophilus JC2043.</title>
        <authorList>
            <person name="Emsley S.A."/>
            <person name="Pfannmuller K.M."/>
            <person name="Ushijima B."/>
            <person name="Saw J.H."/>
            <person name="Videau P."/>
        </authorList>
    </citation>
    <scope>NUCLEOTIDE SEQUENCE [LARGE SCALE GENOMIC DNA]</scope>
    <source>
        <strain evidence="5 6">JC2043</strain>
    </source>
</reference>
<keyword evidence="1" id="KW-0805">Transcription regulation</keyword>
<keyword evidence="2" id="KW-0238">DNA-binding</keyword>
<feature type="domain" description="HTH araC/xylS-type" evidence="4">
    <location>
        <begin position="227"/>
        <end position="313"/>
    </location>
</feature>
<gene>
    <name evidence="5" type="ORF">LJ739_07995</name>
</gene>
<dbReference type="SMART" id="SM00342">
    <property type="entry name" value="HTH_ARAC"/>
    <property type="match status" value="1"/>
</dbReference>
<evidence type="ECO:0000256" key="1">
    <source>
        <dbReference type="ARBA" id="ARBA00023015"/>
    </source>
</evidence>
<evidence type="ECO:0000313" key="5">
    <source>
        <dbReference type="EMBL" id="MCC2616177.1"/>
    </source>
</evidence>
<proteinExistence type="predicted"/>
<evidence type="ECO:0000313" key="6">
    <source>
        <dbReference type="Proteomes" id="UP001520878"/>
    </source>
</evidence>
<dbReference type="PROSITE" id="PS01124">
    <property type="entry name" value="HTH_ARAC_FAMILY_2"/>
    <property type="match status" value="1"/>
</dbReference>
<organism evidence="5 6">
    <name type="scientific">Fluctibacter halophilus</name>
    <dbReference type="NCBI Taxonomy" id="226011"/>
    <lineage>
        <taxon>Bacteria</taxon>
        <taxon>Pseudomonadati</taxon>
        <taxon>Pseudomonadota</taxon>
        <taxon>Gammaproteobacteria</taxon>
        <taxon>Alteromonadales</taxon>
        <taxon>Alteromonadaceae</taxon>
        <taxon>Fluctibacter</taxon>
    </lineage>
</organism>
<accession>A0ABS8G6G8</accession>
<keyword evidence="6" id="KW-1185">Reference proteome</keyword>
<comment type="caution">
    <text evidence="5">The sequence shown here is derived from an EMBL/GenBank/DDBJ whole genome shotgun (WGS) entry which is preliminary data.</text>
</comment>